<dbReference type="Gene3D" id="3.40.30.10">
    <property type="entry name" value="Glutaredoxin"/>
    <property type="match status" value="1"/>
</dbReference>
<comment type="caution">
    <text evidence="8">The sequence shown here is derived from an EMBL/GenBank/DDBJ whole genome shotgun (WGS) entry which is preliminary data.</text>
</comment>
<name>A0A0Q3HTI3_9FLAO</name>
<dbReference type="PANTHER" id="PTHR11592">
    <property type="entry name" value="GLUTATHIONE PEROXIDASE"/>
    <property type="match status" value="1"/>
</dbReference>
<accession>A0A0Q3HTI3</accession>
<keyword evidence="2 5" id="KW-0575">Peroxidase</keyword>
<protein>
    <recommendedName>
        <fullName evidence="5">Glutathione peroxidase</fullName>
    </recommendedName>
</protein>
<evidence type="ECO:0000256" key="1">
    <source>
        <dbReference type="ARBA" id="ARBA00006926"/>
    </source>
</evidence>
<dbReference type="Pfam" id="PF00255">
    <property type="entry name" value="GSHPx"/>
    <property type="match status" value="1"/>
</dbReference>
<feature type="active site" evidence="4">
    <location>
        <position position="71"/>
    </location>
</feature>
<dbReference type="EMBL" id="LLYZ01000005">
    <property type="protein sequence ID" value="KQK25773.1"/>
    <property type="molecule type" value="Genomic_DNA"/>
</dbReference>
<evidence type="ECO:0000256" key="4">
    <source>
        <dbReference type="PIRSR" id="PIRSR000303-1"/>
    </source>
</evidence>
<evidence type="ECO:0000256" key="5">
    <source>
        <dbReference type="RuleBase" id="RU000499"/>
    </source>
</evidence>
<keyword evidence="6" id="KW-0732">Signal</keyword>
<dbReference type="CDD" id="cd00340">
    <property type="entry name" value="GSH_Peroxidase"/>
    <property type="match status" value="1"/>
</dbReference>
<comment type="similarity">
    <text evidence="1 5">Belongs to the glutathione peroxidase family.</text>
</comment>
<keyword evidence="9" id="KW-1185">Reference proteome</keyword>
<dbReference type="RefSeq" id="WP_056014611.1">
    <property type="nucleotide sequence ID" value="NZ_LLYZ01000005.1"/>
</dbReference>
<evidence type="ECO:0000256" key="2">
    <source>
        <dbReference type="ARBA" id="ARBA00022559"/>
    </source>
</evidence>
<dbReference type="GO" id="GO:0004601">
    <property type="term" value="F:peroxidase activity"/>
    <property type="evidence" value="ECO:0007669"/>
    <property type="project" value="UniProtKB-KW"/>
</dbReference>
<dbReference type="PROSITE" id="PS00460">
    <property type="entry name" value="GLUTATHIONE_PEROXID_1"/>
    <property type="match status" value="1"/>
</dbReference>
<dbReference type="PIRSF" id="PIRSF000303">
    <property type="entry name" value="Glutathion_perox"/>
    <property type="match status" value="1"/>
</dbReference>
<dbReference type="InterPro" id="IPR036249">
    <property type="entry name" value="Thioredoxin-like_sf"/>
</dbReference>
<evidence type="ECO:0000259" key="7">
    <source>
        <dbReference type="PROSITE" id="PS51352"/>
    </source>
</evidence>
<dbReference type="OrthoDB" id="9789406at2"/>
<feature type="chain" id="PRO_5006203685" description="Glutathione peroxidase" evidence="6">
    <location>
        <begin position="22"/>
        <end position="192"/>
    </location>
</feature>
<dbReference type="AlphaFoldDB" id="A0A0Q3HTI3"/>
<feature type="signal peptide" evidence="6">
    <location>
        <begin position="1"/>
        <end position="21"/>
    </location>
</feature>
<dbReference type="FunFam" id="3.40.30.10:FF:000010">
    <property type="entry name" value="Glutathione peroxidase"/>
    <property type="match status" value="1"/>
</dbReference>
<dbReference type="PROSITE" id="PS51352">
    <property type="entry name" value="THIOREDOXIN_2"/>
    <property type="match status" value="1"/>
</dbReference>
<evidence type="ECO:0000313" key="9">
    <source>
        <dbReference type="Proteomes" id="UP000051682"/>
    </source>
</evidence>
<proteinExistence type="inferred from homology"/>
<dbReference type="SUPFAM" id="SSF52833">
    <property type="entry name" value="Thioredoxin-like"/>
    <property type="match status" value="1"/>
</dbReference>
<dbReference type="PANTHER" id="PTHR11592:SF134">
    <property type="entry name" value="PHOSPHOLIPID HYDROPEROXIDE GLUTATHIONE PEROXIDASE"/>
    <property type="match status" value="1"/>
</dbReference>
<dbReference type="PRINTS" id="PR01011">
    <property type="entry name" value="GLUTPROXDASE"/>
</dbReference>
<dbReference type="STRING" id="452084.AR438_09255"/>
<dbReference type="Proteomes" id="UP000051682">
    <property type="component" value="Unassembled WGS sequence"/>
</dbReference>
<dbReference type="InterPro" id="IPR000889">
    <property type="entry name" value="Glutathione_peroxidase"/>
</dbReference>
<dbReference type="PROSITE" id="PS51355">
    <property type="entry name" value="GLUTATHIONE_PEROXID_3"/>
    <property type="match status" value="1"/>
</dbReference>
<dbReference type="InterPro" id="IPR029759">
    <property type="entry name" value="GPX_AS"/>
</dbReference>
<evidence type="ECO:0000256" key="6">
    <source>
        <dbReference type="SAM" id="SignalP"/>
    </source>
</evidence>
<gene>
    <name evidence="8" type="ORF">AR438_09255</name>
</gene>
<feature type="domain" description="Thioredoxin" evidence="7">
    <location>
        <begin position="32"/>
        <end position="192"/>
    </location>
</feature>
<sequence length="192" mass="21488">MKRIFLILLSFVAFFNSCAQKKTNTSKAKSKELMGKTIYDYKVPALEEGKEINFADFKGKKILIVNTASECGFTPQYADLEKLSNEYKDKLVVIGFPANNFGGQEPGTNVEIGAFCQKNYGVTFPLASKVSVKGDDTAPIFKYLTEKELNGVKNTTILWNFTKFLVDENGRLIDSFISTTKPTDEAITKYLK</sequence>
<reference evidence="8 9" key="1">
    <citation type="submission" date="2015-10" db="EMBL/GenBank/DDBJ databases">
        <title>Chryseobacterium aquaticum genome.</title>
        <authorList>
            <person name="Newman J.D."/>
            <person name="Ferguson M.B."/>
            <person name="Miller J.R."/>
        </authorList>
    </citation>
    <scope>NUCLEOTIDE SEQUENCE [LARGE SCALE GENOMIC DNA]</scope>
    <source>
        <strain evidence="8 9">KCTC 12483</strain>
    </source>
</reference>
<organism evidence="8 9">
    <name type="scientific">Chryseobacterium aquaticum</name>
    <dbReference type="NCBI Taxonomy" id="452084"/>
    <lineage>
        <taxon>Bacteria</taxon>
        <taxon>Pseudomonadati</taxon>
        <taxon>Bacteroidota</taxon>
        <taxon>Flavobacteriia</taxon>
        <taxon>Flavobacteriales</taxon>
        <taxon>Weeksellaceae</taxon>
        <taxon>Chryseobacterium group</taxon>
        <taxon>Chryseobacterium</taxon>
    </lineage>
</organism>
<dbReference type="InterPro" id="IPR013766">
    <property type="entry name" value="Thioredoxin_domain"/>
</dbReference>
<evidence type="ECO:0000313" key="8">
    <source>
        <dbReference type="EMBL" id="KQK25773.1"/>
    </source>
</evidence>
<evidence type="ECO:0000256" key="3">
    <source>
        <dbReference type="ARBA" id="ARBA00023002"/>
    </source>
</evidence>
<dbReference type="GO" id="GO:0006979">
    <property type="term" value="P:response to oxidative stress"/>
    <property type="evidence" value="ECO:0007669"/>
    <property type="project" value="InterPro"/>
</dbReference>
<keyword evidence="3 5" id="KW-0560">Oxidoreductase</keyword>